<evidence type="ECO:0000313" key="3">
    <source>
        <dbReference type="Proteomes" id="UP000008237"/>
    </source>
</evidence>
<dbReference type="SUPFAM" id="SSF53613">
    <property type="entry name" value="Ribokinase-like"/>
    <property type="match status" value="1"/>
</dbReference>
<keyword evidence="1" id="KW-0479">Metal-binding</keyword>
<evidence type="ECO:0008006" key="4">
    <source>
        <dbReference type="Google" id="ProtNLM"/>
    </source>
</evidence>
<dbReference type="PANTHER" id="PTHR42909:SF1">
    <property type="entry name" value="CARBOHYDRATE KINASE PFKB DOMAIN-CONTAINING PROTEIN"/>
    <property type="match status" value="1"/>
</dbReference>
<proteinExistence type="predicted"/>
<reference evidence="2 3" key="1">
    <citation type="journal article" date="2010" name="Science">
        <title>Genomic comparison of the ants Camponotus floridanus and Harpegnathos saltator.</title>
        <authorList>
            <person name="Bonasio R."/>
            <person name="Zhang G."/>
            <person name="Ye C."/>
            <person name="Mutti N.S."/>
            <person name="Fang X."/>
            <person name="Qin N."/>
            <person name="Donahue G."/>
            <person name="Yang P."/>
            <person name="Li Q."/>
            <person name="Li C."/>
            <person name="Zhang P."/>
            <person name="Huang Z."/>
            <person name="Berger S.L."/>
            <person name="Reinberg D."/>
            <person name="Wang J."/>
            <person name="Liebig J."/>
        </authorList>
    </citation>
    <scope>NUCLEOTIDE SEQUENCE [LARGE SCALE GENOMIC DNA]</scope>
    <source>
        <strain evidence="2 3">R22 G/1</strain>
    </source>
</reference>
<dbReference type="GO" id="GO:0004730">
    <property type="term" value="F:pseudouridylate synthase activity"/>
    <property type="evidence" value="ECO:0007669"/>
    <property type="project" value="TreeGrafter"/>
</dbReference>
<dbReference type="PANTHER" id="PTHR42909">
    <property type="entry name" value="ZGC:136858"/>
    <property type="match status" value="1"/>
</dbReference>
<dbReference type="EMBL" id="GL446831">
    <property type="protein sequence ID" value="EFN87195.1"/>
    <property type="molecule type" value="Genomic_DNA"/>
</dbReference>
<dbReference type="AlphaFoldDB" id="E2BAR0"/>
<sequence length="190" mass="20970">MVHFWYEPTDIQKAARIFQVGRQWRDVLHFISPNLHELRVISRFFGISVTQDTDWEAEARRIADRLSEHIPVIVTTLGPQGVLVTRGASGNEPFYDEDGKLTIANSSVLSRLYPAEEKNATKSGEVLSVSGCGDCLAAGVIYGIHRNLDESDCILVGLRAAALSLKSFDAVPPTLEAVLSINGDKSRFDR</sequence>
<dbReference type="GO" id="GO:0005737">
    <property type="term" value="C:cytoplasm"/>
    <property type="evidence" value="ECO:0007669"/>
    <property type="project" value="TreeGrafter"/>
</dbReference>
<gene>
    <name evidence="2" type="ORF">EAI_12885</name>
</gene>
<dbReference type="GO" id="GO:0046872">
    <property type="term" value="F:metal ion binding"/>
    <property type="evidence" value="ECO:0007669"/>
    <property type="project" value="UniProtKB-KW"/>
</dbReference>
<dbReference type="OMA" id="LERTIWY"/>
<name>E2BAR0_HARSA</name>
<dbReference type="STRING" id="610380.E2BAR0"/>
<dbReference type="Proteomes" id="UP000008237">
    <property type="component" value="Unassembled WGS sequence"/>
</dbReference>
<organism evidence="3">
    <name type="scientific">Harpegnathos saltator</name>
    <name type="common">Jerdon's jumping ant</name>
    <dbReference type="NCBI Taxonomy" id="610380"/>
    <lineage>
        <taxon>Eukaryota</taxon>
        <taxon>Metazoa</taxon>
        <taxon>Ecdysozoa</taxon>
        <taxon>Arthropoda</taxon>
        <taxon>Hexapoda</taxon>
        <taxon>Insecta</taxon>
        <taxon>Pterygota</taxon>
        <taxon>Neoptera</taxon>
        <taxon>Endopterygota</taxon>
        <taxon>Hymenoptera</taxon>
        <taxon>Apocrita</taxon>
        <taxon>Aculeata</taxon>
        <taxon>Formicoidea</taxon>
        <taxon>Formicidae</taxon>
        <taxon>Ponerinae</taxon>
        <taxon>Ponerini</taxon>
        <taxon>Harpegnathos</taxon>
    </lineage>
</organism>
<dbReference type="OrthoDB" id="198885at2759"/>
<dbReference type="GO" id="GO:0016798">
    <property type="term" value="F:hydrolase activity, acting on glycosyl bonds"/>
    <property type="evidence" value="ECO:0007669"/>
    <property type="project" value="TreeGrafter"/>
</dbReference>
<dbReference type="InParanoid" id="E2BAR0"/>
<protein>
    <recommendedName>
        <fullName evidence="4">Carbohydrate kinase PfkB domain-containing protein</fullName>
    </recommendedName>
</protein>
<dbReference type="InterPro" id="IPR029056">
    <property type="entry name" value="Ribokinase-like"/>
</dbReference>
<evidence type="ECO:0000313" key="2">
    <source>
        <dbReference type="EMBL" id="EFN87195.1"/>
    </source>
</evidence>
<keyword evidence="3" id="KW-1185">Reference proteome</keyword>
<dbReference type="Gene3D" id="3.40.1190.20">
    <property type="match status" value="1"/>
</dbReference>
<evidence type="ECO:0000256" key="1">
    <source>
        <dbReference type="ARBA" id="ARBA00022723"/>
    </source>
</evidence>
<accession>E2BAR0</accession>